<feature type="non-terminal residue" evidence="7">
    <location>
        <position position="1"/>
    </location>
</feature>
<evidence type="ECO:0000313" key="8">
    <source>
        <dbReference type="Proteomes" id="UP000265618"/>
    </source>
</evidence>
<sequence length="148" mass="16579">MDWSQYNQGQVDALHADNVILVSPDDVPLSDTEGLARSKLAAHTLPGSLHRAFSVFFVTPDRKVLLQRRALSKITFPGLWANTCCSHPLYLPSGEAETVFEAARRRLVQELGLSASFCEGLDMTRLCRLRYRAEAPKDALGRVWVEHE</sequence>
<evidence type="ECO:0000259" key="6">
    <source>
        <dbReference type="PROSITE" id="PS51462"/>
    </source>
</evidence>
<dbReference type="PANTHER" id="PTHR10885">
    <property type="entry name" value="ISOPENTENYL-DIPHOSPHATE DELTA-ISOMERASE"/>
    <property type="match status" value="1"/>
</dbReference>
<comment type="pathway">
    <text evidence="1">Isoprenoid biosynthesis; dimethylallyl diphosphate biosynthesis; dimethylallyl diphosphate from isopentenyl diphosphate: step 1/1.</text>
</comment>
<accession>A0A9K3D088</accession>
<dbReference type="PROSITE" id="PS51462">
    <property type="entry name" value="NUDIX"/>
    <property type="match status" value="1"/>
</dbReference>
<dbReference type="CDD" id="cd02885">
    <property type="entry name" value="NUDIX_IPP_Isomerase"/>
    <property type="match status" value="1"/>
</dbReference>
<evidence type="ECO:0000256" key="5">
    <source>
        <dbReference type="ARBA" id="ARBA00023235"/>
    </source>
</evidence>
<dbReference type="InterPro" id="IPR000086">
    <property type="entry name" value="NUDIX_hydrolase_dom"/>
</dbReference>
<name>A0A9K3D088_9EUKA</name>
<dbReference type="OrthoDB" id="510307at2759"/>
<gene>
    <name evidence="7" type="ORF">KIPB_008588</name>
</gene>
<dbReference type="PANTHER" id="PTHR10885:SF0">
    <property type="entry name" value="ISOPENTENYL-DIPHOSPHATE DELTA-ISOMERASE"/>
    <property type="match status" value="1"/>
</dbReference>
<evidence type="ECO:0000256" key="3">
    <source>
        <dbReference type="ARBA" id="ARBA00012057"/>
    </source>
</evidence>
<keyword evidence="5" id="KW-0413">Isomerase</keyword>
<dbReference type="InterPro" id="IPR011876">
    <property type="entry name" value="IsopentenylPP_isomerase_typ1"/>
</dbReference>
<reference evidence="7 8" key="1">
    <citation type="journal article" date="2018" name="PLoS ONE">
        <title>The draft genome of Kipferlia bialata reveals reductive genome evolution in fornicate parasites.</title>
        <authorList>
            <person name="Tanifuji G."/>
            <person name="Takabayashi S."/>
            <person name="Kume K."/>
            <person name="Takagi M."/>
            <person name="Nakayama T."/>
            <person name="Kamikawa R."/>
            <person name="Inagaki Y."/>
            <person name="Hashimoto T."/>
        </authorList>
    </citation>
    <scope>NUCLEOTIDE SEQUENCE [LARGE SCALE GENOMIC DNA]</scope>
    <source>
        <strain evidence="7">NY0173</strain>
    </source>
</reference>
<organism evidence="7 8">
    <name type="scientific">Kipferlia bialata</name>
    <dbReference type="NCBI Taxonomy" id="797122"/>
    <lineage>
        <taxon>Eukaryota</taxon>
        <taxon>Metamonada</taxon>
        <taxon>Carpediemonas-like organisms</taxon>
        <taxon>Kipferlia</taxon>
    </lineage>
</organism>
<protein>
    <recommendedName>
        <fullName evidence="3">isopentenyl-diphosphate Delta-isomerase</fullName>
        <ecNumber evidence="3">5.3.3.2</ecNumber>
    </recommendedName>
</protein>
<evidence type="ECO:0000313" key="7">
    <source>
        <dbReference type="EMBL" id="GIQ86688.1"/>
    </source>
</evidence>
<dbReference type="AlphaFoldDB" id="A0A9K3D088"/>
<dbReference type="GO" id="GO:0004452">
    <property type="term" value="F:isopentenyl-diphosphate delta-isomerase activity"/>
    <property type="evidence" value="ECO:0007669"/>
    <property type="project" value="UniProtKB-EC"/>
</dbReference>
<dbReference type="InterPro" id="IPR015797">
    <property type="entry name" value="NUDIX_hydrolase-like_dom_sf"/>
</dbReference>
<dbReference type="GO" id="GO:0009240">
    <property type="term" value="P:isopentenyl diphosphate biosynthetic process"/>
    <property type="evidence" value="ECO:0007669"/>
    <property type="project" value="TreeGrafter"/>
</dbReference>
<dbReference type="EC" id="5.3.3.2" evidence="3"/>
<keyword evidence="4" id="KW-0414">Isoprene biosynthesis</keyword>
<keyword evidence="8" id="KW-1185">Reference proteome</keyword>
<evidence type="ECO:0000256" key="2">
    <source>
        <dbReference type="ARBA" id="ARBA00007579"/>
    </source>
</evidence>
<dbReference type="PIRSF" id="PIRSF018427">
    <property type="entry name" value="Isopntndiph_ism"/>
    <property type="match status" value="1"/>
</dbReference>
<comment type="caution">
    <text evidence="7">The sequence shown here is derived from an EMBL/GenBank/DDBJ whole genome shotgun (WGS) entry which is preliminary data.</text>
</comment>
<dbReference type="Pfam" id="PF00293">
    <property type="entry name" value="NUDIX"/>
    <property type="match status" value="1"/>
</dbReference>
<comment type="similarity">
    <text evidence="2">Belongs to the IPP isomerase type 1 family.</text>
</comment>
<evidence type="ECO:0000256" key="1">
    <source>
        <dbReference type="ARBA" id="ARBA00004826"/>
    </source>
</evidence>
<dbReference type="Gene3D" id="3.90.79.10">
    <property type="entry name" value="Nucleoside Triphosphate Pyrophosphohydrolase"/>
    <property type="match status" value="1"/>
</dbReference>
<dbReference type="Proteomes" id="UP000265618">
    <property type="component" value="Unassembled WGS sequence"/>
</dbReference>
<evidence type="ECO:0000256" key="4">
    <source>
        <dbReference type="ARBA" id="ARBA00023229"/>
    </source>
</evidence>
<dbReference type="GO" id="GO:0005737">
    <property type="term" value="C:cytoplasm"/>
    <property type="evidence" value="ECO:0007669"/>
    <property type="project" value="TreeGrafter"/>
</dbReference>
<proteinExistence type="inferred from homology"/>
<feature type="domain" description="Nudix hydrolase" evidence="6">
    <location>
        <begin position="48"/>
        <end position="148"/>
    </location>
</feature>
<dbReference type="SUPFAM" id="SSF55811">
    <property type="entry name" value="Nudix"/>
    <property type="match status" value="1"/>
</dbReference>
<dbReference type="EMBL" id="BDIP01002696">
    <property type="protein sequence ID" value="GIQ86688.1"/>
    <property type="molecule type" value="Genomic_DNA"/>
</dbReference>